<sequence length="268" mass="29023">MLEVMRGWRDRPPSPPRPGVCLRRTPPLRFRCVCVAMAPRGAASWALPPRRPESHNPAQVRRVKLGTGAKPPRPESAAQAARAASGRPPARRFLAAWKTIEVMRGRGNKPPLPRRRSVCPRPDAALPSSLRSVEASGSRVRPGTGVRPDPTVSAPPPGTAARAARAASGRPPTRRFLAAWKTIEVMRGRGNMPPLPPRPGVCLRRTPPLRSVARASRCAARRCRAAPPAPLSRKPQARANPPLFLDTPAPGTLLSPPKRGVTIPRQRQ</sequence>
<evidence type="ECO:0000313" key="3">
    <source>
        <dbReference type="Proteomes" id="UP000035100"/>
    </source>
</evidence>
<reference evidence="2 3" key="1">
    <citation type="submission" date="2013-01" db="EMBL/GenBank/DDBJ databases">
        <authorList>
            <person name="Fiebig A."/>
            <person name="Goeker M."/>
            <person name="Klenk H.-P.P."/>
        </authorList>
    </citation>
    <scope>NUCLEOTIDE SEQUENCE [LARGE SCALE GENOMIC DNA]</scope>
    <source>
        <strain evidence="2 3">DSM 24838</strain>
    </source>
</reference>
<gene>
    <name evidence="2" type="ORF">Wenmar_00529</name>
</gene>
<feature type="region of interest" description="Disordered" evidence="1">
    <location>
        <begin position="66"/>
        <end position="90"/>
    </location>
</feature>
<feature type="compositionally biased region" description="Low complexity" evidence="1">
    <location>
        <begin position="75"/>
        <end position="90"/>
    </location>
</feature>
<evidence type="ECO:0000313" key="2">
    <source>
        <dbReference type="EMBL" id="KIQ71150.1"/>
    </source>
</evidence>
<feature type="compositionally biased region" description="Low complexity" evidence="1">
    <location>
        <begin position="159"/>
        <end position="172"/>
    </location>
</feature>
<feature type="compositionally biased region" description="Basic and acidic residues" evidence="1">
    <location>
        <begin position="1"/>
        <end position="12"/>
    </location>
</feature>
<keyword evidence="3" id="KW-1185">Reference proteome</keyword>
<feature type="region of interest" description="Disordered" evidence="1">
    <location>
        <begin position="105"/>
        <end position="172"/>
    </location>
</feature>
<comment type="caution">
    <text evidence="2">The sequence shown here is derived from an EMBL/GenBank/DDBJ whole genome shotgun (WGS) entry which is preliminary data.</text>
</comment>
<evidence type="ECO:0000256" key="1">
    <source>
        <dbReference type="SAM" id="MobiDB-lite"/>
    </source>
</evidence>
<dbReference type="EMBL" id="AONG01000003">
    <property type="protein sequence ID" value="KIQ71150.1"/>
    <property type="molecule type" value="Genomic_DNA"/>
</dbReference>
<accession>A0A0D0NSG3</accession>
<name>A0A0D0NSG3_9RHOB</name>
<organism evidence="2 3">
    <name type="scientific">Wenxinia marina DSM 24838</name>
    <dbReference type="NCBI Taxonomy" id="1123501"/>
    <lineage>
        <taxon>Bacteria</taxon>
        <taxon>Pseudomonadati</taxon>
        <taxon>Pseudomonadota</taxon>
        <taxon>Alphaproteobacteria</taxon>
        <taxon>Rhodobacterales</taxon>
        <taxon>Roseobacteraceae</taxon>
        <taxon>Wenxinia</taxon>
    </lineage>
</organism>
<dbReference type="Proteomes" id="UP000035100">
    <property type="component" value="Unassembled WGS sequence"/>
</dbReference>
<protein>
    <submittedName>
        <fullName evidence="2">Uncharacterized protein</fullName>
    </submittedName>
</protein>
<feature type="region of interest" description="Disordered" evidence="1">
    <location>
        <begin position="1"/>
        <end position="20"/>
    </location>
</feature>
<dbReference type="STRING" id="1123501.Wenmar_00529"/>
<feature type="region of interest" description="Disordered" evidence="1">
    <location>
        <begin position="223"/>
        <end position="268"/>
    </location>
</feature>
<dbReference type="PATRIC" id="fig|1123501.6.peg.589"/>
<dbReference type="AlphaFoldDB" id="A0A0D0NSG3"/>
<proteinExistence type="predicted"/>